<evidence type="ECO:0000256" key="3">
    <source>
        <dbReference type="ARBA" id="ARBA00022692"/>
    </source>
</evidence>
<feature type="domain" description="Cysteine-rich transmembrane" evidence="7">
    <location>
        <begin position="34"/>
        <end position="72"/>
    </location>
</feature>
<evidence type="ECO:0000259" key="7">
    <source>
        <dbReference type="Pfam" id="PF12734"/>
    </source>
</evidence>
<dbReference type="PANTHER" id="PTHR31568:SF49">
    <property type="entry name" value="OS08G0536400 PROTEIN"/>
    <property type="match status" value="1"/>
</dbReference>
<keyword evidence="5" id="KW-0472">Membrane</keyword>
<reference evidence="8 9" key="1">
    <citation type="submission" date="2024-01" db="EMBL/GenBank/DDBJ databases">
        <title>Genome assemblies of Stephania.</title>
        <authorList>
            <person name="Yang L."/>
        </authorList>
    </citation>
    <scope>NUCLEOTIDE SEQUENCE [LARGE SCALE GENOMIC DNA]</scope>
    <source>
        <strain evidence="8">JXDWG</strain>
        <tissue evidence="8">Leaf</tissue>
    </source>
</reference>
<dbReference type="EMBL" id="JBBNAG010000007">
    <property type="protein sequence ID" value="KAK9120182.1"/>
    <property type="molecule type" value="Genomic_DNA"/>
</dbReference>
<dbReference type="AlphaFoldDB" id="A0AAP0IT10"/>
<comment type="subcellular location">
    <subcellularLocation>
        <location evidence="1">Membrane</location>
        <topology evidence="1">Single-pass membrane protein</topology>
    </subcellularLocation>
</comment>
<evidence type="ECO:0000313" key="8">
    <source>
        <dbReference type="EMBL" id="KAK9120182.1"/>
    </source>
</evidence>
<name>A0AAP0IT10_9MAGN</name>
<dbReference type="GO" id="GO:0005886">
    <property type="term" value="C:plasma membrane"/>
    <property type="evidence" value="ECO:0007669"/>
    <property type="project" value="InterPro"/>
</dbReference>
<evidence type="ECO:0000256" key="2">
    <source>
        <dbReference type="ARBA" id="ARBA00009444"/>
    </source>
</evidence>
<keyword evidence="4" id="KW-1133">Transmembrane helix</keyword>
<evidence type="ECO:0000256" key="4">
    <source>
        <dbReference type="ARBA" id="ARBA00022989"/>
    </source>
</evidence>
<comment type="similarity">
    <text evidence="2">Belongs to the CYSTM1 family.</text>
</comment>
<comment type="caution">
    <text evidence="8">The sequence shown here is derived from an EMBL/GenBank/DDBJ whole genome shotgun (WGS) entry which is preliminary data.</text>
</comment>
<gene>
    <name evidence="8" type="ORF">Scep_018275</name>
</gene>
<organism evidence="8 9">
    <name type="scientific">Stephania cephalantha</name>
    <dbReference type="NCBI Taxonomy" id="152367"/>
    <lineage>
        <taxon>Eukaryota</taxon>
        <taxon>Viridiplantae</taxon>
        <taxon>Streptophyta</taxon>
        <taxon>Embryophyta</taxon>
        <taxon>Tracheophyta</taxon>
        <taxon>Spermatophyta</taxon>
        <taxon>Magnoliopsida</taxon>
        <taxon>Ranunculales</taxon>
        <taxon>Menispermaceae</taxon>
        <taxon>Menispermoideae</taxon>
        <taxon>Cissampelideae</taxon>
        <taxon>Stephania</taxon>
    </lineage>
</organism>
<dbReference type="Pfam" id="PF12734">
    <property type="entry name" value="CYSTM"/>
    <property type="match status" value="1"/>
</dbReference>
<evidence type="ECO:0000313" key="9">
    <source>
        <dbReference type="Proteomes" id="UP001419268"/>
    </source>
</evidence>
<dbReference type="InterPro" id="IPR044850">
    <property type="entry name" value="WIH1-like"/>
</dbReference>
<sequence length="76" mass="8317">MSYQAYEQVREGPYPPPGYATYPPPPPPPGYDYGYSPQPPVEIVEQNQSGCPDFLKGCLATLCCCCAVEECCSICF</sequence>
<keyword evidence="9" id="KW-1185">Reference proteome</keyword>
<dbReference type="InterPro" id="IPR028144">
    <property type="entry name" value="CYSTM_dom"/>
</dbReference>
<feature type="compositionally biased region" description="Pro residues" evidence="6">
    <location>
        <begin position="13"/>
        <end position="30"/>
    </location>
</feature>
<evidence type="ECO:0000256" key="6">
    <source>
        <dbReference type="SAM" id="MobiDB-lite"/>
    </source>
</evidence>
<proteinExistence type="inferred from homology"/>
<accession>A0AAP0IT10</accession>
<evidence type="ECO:0000256" key="1">
    <source>
        <dbReference type="ARBA" id="ARBA00004167"/>
    </source>
</evidence>
<protein>
    <recommendedName>
        <fullName evidence="7">Cysteine-rich transmembrane domain-containing protein</fullName>
    </recommendedName>
</protein>
<feature type="region of interest" description="Disordered" evidence="6">
    <location>
        <begin position="1"/>
        <end position="34"/>
    </location>
</feature>
<dbReference type="Proteomes" id="UP001419268">
    <property type="component" value="Unassembled WGS sequence"/>
</dbReference>
<evidence type="ECO:0000256" key="5">
    <source>
        <dbReference type="ARBA" id="ARBA00023136"/>
    </source>
</evidence>
<dbReference type="PANTHER" id="PTHR31568">
    <property type="entry name" value="RCG49325, ISOFORM CRA_A"/>
    <property type="match status" value="1"/>
</dbReference>
<keyword evidence="3" id="KW-0812">Transmembrane</keyword>